<protein>
    <submittedName>
        <fullName evidence="2">Uncharacterized protein</fullName>
    </submittedName>
</protein>
<reference evidence="2 3" key="1">
    <citation type="submission" date="2023-09" db="EMBL/GenBank/DDBJ databases">
        <title>Multi-omics analysis of a traditional fermented food reveals byproduct-associated fungal strains for waste-to-food upcycling.</title>
        <authorList>
            <consortium name="Lawrence Berkeley National Laboratory"/>
            <person name="Rekdal V.M."/>
            <person name="Villalobos-Escobedo J.M."/>
            <person name="Rodriguez-Valeron N."/>
            <person name="Garcia M.O."/>
            <person name="Vasquez D.P."/>
            <person name="Damayanti I."/>
            <person name="Sorensen P.M."/>
            <person name="Baidoo E.E."/>
            <person name="De Carvalho A.C."/>
            <person name="Riley R."/>
            <person name="Lipzen A."/>
            <person name="He G."/>
            <person name="Yan M."/>
            <person name="Haridas S."/>
            <person name="Daum C."/>
            <person name="Yoshinaga Y."/>
            <person name="Ng V."/>
            <person name="Grigoriev I.V."/>
            <person name="Munk R."/>
            <person name="Nuraida L."/>
            <person name="Wijaya C.H."/>
            <person name="Morales P.-C."/>
            <person name="Keasling J.D."/>
        </authorList>
    </citation>
    <scope>NUCLEOTIDE SEQUENCE [LARGE SCALE GENOMIC DNA]</scope>
    <source>
        <strain evidence="2 3">FGSC 2613</strain>
    </source>
</reference>
<keyword evidence="3" id="KW-1185">Reference proteome</keyword>
<proteinExistence type="predicted"/>
<name>A0ABR3DD63_NEUIN</name>
<sequence length="99" mass="11280">MAAGVSETMTSEKRRQSLSESDTKEGYFENAPGAHYRAERGQAATDIHGNPLIELDPVAESKLRRKIDLYVVPTVAILYLFCFIDRANIGERRDHWPDW</sequence>
<dbReference type="EMBL" id="JAVLET010000005">
    <property type="protein sequence ID" value="KAL0469716.1"/>
    <property type="molecule type" value="Genomic_DNA"/>
</dbReference>
<organism evidence="2 3">
    <name type="scientific">Neurospora intermedia</name>
    <dbReference type="NCBI Taxonomy" id="5142"/>
    <lineage>
        <taxon>Eukaryota</taxon>
        <taxon>Fungi</taxon>
        <taxon>Dikarya</taxon>
        <taxon>Ascomycota</taxon>
        <taxon>Pezizomycotina</taxon>
        <taxon>Sordariomycetes</taxon>
        <taxon>Sordariomycetidae</taxon>
        <taxon>Sordariales</taxon>
        <taxon>Sordariaceae</taxon>
        <taxon>Neurospora</taxon>
    </lineage>
</organism>
<accession>A0ABR3DD63</accession>
<evidence type="ECO:0000256" key="1">
    <source>
        <dbReference type="SAM" id="MobiDB-lite"/>
    </source>
</evidence>
<feature type="compositionally biased region" description="Basic and acidic residues" evidence="1">
    <location>
        <begin position="10"/>
        <end position="27"/>
    </location>
</feature>
<comment type="caution">
    <text evidence="2">The sequence shown here is derived from an EMBL/GenBank/DDBJ whole genome shotgun (WGS) entry which is preliminary data.</text>
</comment>
<evidence type="ECO:0000313" key="2">
    <source>
        <dbReference type="EMBL" id="KAL0469716.1"/>
    </source>
</evidence>
<evidence type="ECO:0000313" key="3">
    <source>
        <dbReference type="Proteomes" id="UP001451303"/>
    </source>
</evidence>
<feature type="region of interest" description="Disordered" evidence="1">
    <location>
        <begin position="1"/>
        <end position="32"/>
    </location>
</feature>
<gene>
    <name evidence="2" type="ORF">QR685DRAFT_298021</name>
</gene>
<dbReference type="Proteomes" id="UP001451303">
    <property type="component" value="Unassembled WGS sequence"/>
</dbReference>